<sequence length="145" mass="16425">MENLLTRINADLQAAMKSQAEFRLGVLRMMKSKILYVNARGDLPEAELVKIITKYSKELKDGIEEFRKVNRPDDVARIEKELQIVLEYLPKQLAPEEVKNLVTAVIASVGATSIKEMGKVMKEVTTRQPGIDGKLVNQFVRELLK</sequence>
<evidence type="ECO:0008006" key="3">
    <source>
        <dbReference type="Google" id="ProtNLM"/>
    </source>
</evidence>
<dbReference type="InterPro" id="IPR042184">
    <property type="entry name" value="YqeY/Aim41_N"/>
</dbReference>
<dbReference type="PANTHER" id="PTHR28055">
    <property type="entry name" value="ALTERED INHERITANCE OF MITOCHONDRIA PROTEIN 41, MITOCHONDRIAL"/>
    <property type="match status" value="1"/>
</dbReference>
<dbReference type="STRING" id="1802583.A2311_00200"/>
<evidence type="ECO:0000313" key="1">
    <source>
        <dbReference type="EMBL" id="OGC36273.1"/>
    </source>
</evidence>
<dbReference type="InterPro" id="IPR003789">
    <property type="entry name" value="Asn/Gln_tRNA_amidoTrase-B-like"/>
</dbReference>
<dbReference type="Gene3D" id="1.10.1510.10">
    <property type="entry name" value="Uncharacterised protein YqeY/AIM41 PF09424, N-terminal domain"/>
    <property type="match status" value="1"/>
</dbReference>
<dbReference type="PANTHER" id="PTHR28055:SF1">
    <property type="entry name" value="ALTERED INHERITANCE OF MITOCHONDRIA PROTEIN 41, MITOCHONDRIAL"/>
    <property type="match status" value="1"/>
</dbReference>
<name>A0A1F4TW34_UNCSA</name>
<evidence type="ECO:0000313" key="2">
    <source>
        <dbReference type="Proteomes" id="UP000178951"/>
    </source>
</evidence>
<dbReference type="GO" id="GO:0016884">
    <property type="term" value="F:carbon-nitrogen ligase activity, with glutamine as amido-N-donor"/>
    <property type="evidence" value="ECO:0007669"/>
    <property type="project" value="InterPro"/>
</dbReference>
<dbReference type="EMBL" id="MEUF01000017">
    <property type="protein sequence ID" value="OGC36273.1"/>
    <property type="molecule type" value="Genomic_DNA"/>
</dbReference>
<comment type="caution">
    <text evidence="1">The sequence shown here is derived from an EMBL/GenBank/DDBJ whole genome shotgun (WGS) entry which is preliminary data.</text>
</comment>
<protein>
    <recommendedName>
        <fullName evidence="3">Aspartyl-tRNA amidotransferase</fullName>
    </recommendedName>
</protein>
<dbReference type="InterPro" id="IPR023168">
    <property type="entry name" value="GatB_Yqey_C_2"/>
</dbReference>
<dbReference type="AlphaFoldDB" id="A0A1F4TW34"/>
<organism evidence="1 2">
    <name type="scientific">candidate division WOR-1 bacterium RIFOXYB2_FULL_48_7</name>
    <dbReference type="NCBI Taxonomy" id="1802583"/>
    <lineage>
        <taxon>Bacteria</taxon>
        <taxon>Bacillati</taxon>
        <taxon>Saganbacteria</taxon>
    </lineage>
</organism>
<proteinExistence type="predicted"/>
<dbReference type="SUPFAM" id="SSF89095">
    <property type="entry name" value="GatB/YqeY motif"/>
    <property type="match status" value="1"/>
</dbReference>
<dbReference type="Pfam" id="PF09424">
    <property type="entry name" value="YqeY"/>
    <property type="match status" value="1"/>
</dbReference>
<dbReference type="InterPro" id="IPR019004">
    <property type="entry name" value="YqeY/Aim41"/>
</dbReference>
<accession>A0A1F4TW34</accession>
<dbReference type="Gene3D" id="1.10.10.410">
    <property type="match status" value="1"/>
</dbReference>
<gene>
    <name evidence="1" type="ORF">A2311_00200</name>
</gene>
<reference evidence="1 2" key="1">
    <citation type="journal article" date="2016" name="Nat. Commun.">
        <title>Thousands of microbial genomes shed light on interconnected biogeochemical processes in an aquifer system.</title>
        <authorList>
            <person name="Anantharaman K."/>
            <person name="Brown C.T."/>
            <person name="Hug L.A."/>
            <person name="Sharon I."/>
            <person name="Castelle C.J."/>
            <person name="Probst A.J."/>
            <person name="Thomas B.C."/>
            <person name="Singh A."/>
            <person name="Wilkins M.J."/>
            <person name="Karaoz U."/>
            <person name="Brodie E.L."/>
            <person name="Williams K.H."/>
            <person name="Hubbard S.S."/>
            <person name="Banfield J.F."/>
        </authorList>
    </citation>
    <scope>NUCLEOTIDE SEQUENCE [LARGE SCALE GENOMIC DNA]</scope>
</reference>
<dbReference type="Proteomes" id="UP000178951">
    <property type="component" value="Unassembled WGS sequence"/>
</dbReference>